<dbReference type="HOGENOM" id="CLU_2606427_0_0_1"/>
<dbReference type="AlphaFoldDB" id="A0A0C9WGS5"/>
<dbReference type="OrthoDB" id="2273864at2759"/>
<evidence type="ECO:0000313" key="2">
    <source>
        <dbReference type="Proteomes" id="UP000054477"/>
    </source>
</evidence>
<dbReference type="EMBL" id="KN839344">
    <property type="protein sequence ID" value="KIJ89954.1"/>
    <property type="molecule type" value="Genomic_DNA"/>
</dbReference>
<evidence type="ECO:0000313" key="1">
    <source>
        <dbReference type="EMBL" id="KIJ89954.1"/>
    </source>
</evidence>
<organism evidence="1 2">
    <name type="scientific">Laccaria amethystina LaAM-08-1</name>
    <dbReference type="NCBI Taxonomy" id="1095629"/>
    <lineage>
        <taxon>Eukaryota</taxon>
        <taxon>Fungi</taxon>
        <taxon>Dikarya</taxon>
        <taxon>Basidiomycota</taxon>
        <taxon>Agaricomycotina</taxon>
        <taxon>Agaricomycetes</taxon>
        <taxon>Agaricomycetidae</taxon>
        <taxon>Agaricales</taxon>
        <taxon>Agaricineae</taxon>
        <taxon>Hydnangiaceae</taxon>
        <taxon>Laccaria</taxon>
    </lineage>
</organism>
<protein>
    <submittedName>
        <fullName evidence="1">Uncharacterized protein</fullName>
    </submittedName>
</protein>
<gene>
    <name evidence="1" type="ORF">K443DRAFT_15646</name>
</gene>
<reference evidence="1 2" key="1">
    <citation type="submission" date="2014-04" db="EMBL/GenBank/DDBJ databases">
        <authorList>
            <consortium name="DOE Joint Genome Institute"/>
            <person name="Kuo A."/>
            <person name="Kohler A."/>
            <person name="Nagy L.G."/>
            <person name="Floudas D."/>
            <person name="Copeland A."/>
            <person name="Barry K.W."/>
            <person name="Cichocki N."/>
            <person name="Veneault-Fourrey C."/>
            <person name="LaButti K."/>
            <person name="Lindquist E.A."/>
            <person name="Lipzen A."/>
            <person name="Lundell T."/>
            <person name="Morin E."/>
            <person name="Murat C."/>
            <person name="Sun H."/>
            <person name="Tunlid A."/>
            <person name="Henrissat B."/>
            <person name="Grigoriev I.V."/>
            <person name="Hibbett D.S."/>
            <person name="Martin F."/>
            <person name="Nordberg H.P."/>
            <person name="Cantor M.N."/>
            <person name="Hua S.X."/>
        </authorList>
    </citation>
    <scope>NUCLEOTIDE SEQUENCE [LARGE SCALE GENOMIC DNA]</scope>
    <source>
        <strain evidence="1 2">LaAM-08-1</strain>
    </source>
</reference>
<accession>A0A0C9WGS5</accession>
<name>A0A0C9WGS5_9AGAR</name>
<reference evidence="2" key="2">
    <citation type="submission" date="2015-01" db="EMBL/GenBank/DDBJ databases">
        <title>Evolutionary Origins and Diversification of the Mycorrhizal Mutualists.</title>
        <authorList>
            <consortium name="DOE Joint Genome Institute"/>
            <consortium name="Mycorrhizal Genomics Consortium"/>
            <person name="Kohler A."/>
            <person name="Kuo A."/>
            <person name="Nagy L.G."/>
            <person name="Floudas D."/>
            <person name="Copeland A."/>
            <person name="Barry K.W."/>
            <person name="Cichocki N."/>
            <person name="Veneault-Fourrey C."/>
            <person name="LaButti K."/>
            <person name="Lindquist E.A."/>
            <person name="Lipzen A."/>
            <person name="Lundell T."/>
            <person name="Morin E."/>
            <person name="Murat C."/>
            <person name="Riley R."/>
            <person name="Ohm R."/>
            <person name="Sun H."/>
            <person name="Tunlid A."/>
            <person name="Henrissat B."/>
            <person name="Grigoriev I.V."/>
            <person name="Hibbett D.S."/>
            <person name="Martin F."/>
        </authorList>
    </citation>
    <scope>NUCLEOTIDE SEQUENCE [LARGE SCALE GENOMIC DNA]</scope>
    <source>
        <strain evidence="2">LaAM-08-1</strain>
    </source>
</reference>
<keyword evidence="2" id="KW-1185">Reference proteome</keyword>
<sequence length="79" mass="8854">MQPIKSTTKEPFKLISQDFISGLPKTKQGHDRIMVVVDHGLTKGKPQSFISTIRSKDLDSQTTSYPTETLSSFQKLTEV</sequence>
<dbReference type="Proteomes" id="UP000054477">
    <property type="component" value="Unassembled WGS sequence"/>
</dbReference>
<proteinExistence type="predicted"/>